<dbReference type="PANTHER" id="PTHR45913">
    <property type="entry name" value="EPM2A-INTERACTING PROTEIN 1"/>
    <property type="match status" value="1"/>
</dbReference>
<evidence type="ECO:0008006" key="4">
    <source>
        <dbReference type="Google" id="ProtNLM"/>
    </source>
</evidence>
<dbReference type="Ensembl" id="ENSCCRT00010088409.1">
    <property type="protein sequence ID" value="ENSCCRP00010079711.1"/>
    <property type="gene ID" value="ENSCCRG00010034842.1"/>
</dbReference>
<proteinExistence type="predicted"/>
<dbReference type="PANTHER" id="PTHR45913:SF19">
    <property type="entry name" value="LOW QUALITY PROTEIN: ZINC FINGER BED DOMAIN-CONTAINING PROTEIN 5-LIKE"/>
    <property type="match status" value="1"/>
</dbReference>
<evidence type="ECO:0000256" key="1">
    <source>
        <dbReference type="SAM" id="MobiDB-lite"/>
    </source>
</evidence>
<accession>A0A8C1MN64</accession>
<name>A0A8C1MN64_CYPCA</name>
<dbReference type="InterPro" id="IPR012337">
    <property type="entry name" value="RNaseH-like_sf"/>
</dbReference>
<evidence type="ECO:0000313" key="2">
    <source>
        <dbReference type="Ensembl" id="ENSCCRP00010079711.1"/>
    </source>
</evidence>
<dbReference type="AlphaFoldDB" id="A0A8C1MN64"/>
<sequence length="664" mass="75821">MRMIISFDISPSPNVTVRRLIASYQYCTQLHVETATARMDKFVIRKVKNVEEIVDSLPESSEPCTSTKHKSKTPSDQCRKRRKYQEEFIKYGFTCSTVNDVDHPQCVICSEVLAHESMKPGKMQRHLETRHPACVEKPIDFFRRKEKELQIQKRTLAQQTQITANALKASYEVAYLIAQSKKPHTIGETLIKPAAVAMCRAMHGEKIANELMTVPLSNDTIARRIHDISKDIKSQLINRLNGKKYALQVDESTDVSNSSQLLAFIRYTFDGKMHEEMLFCSVLEGTCTGSDIFNKLDTRLKEMRLSWDNCVGVCTDGAGAMVGKNKGLKAKVLEVAPHVKFTHCIIHRESLASKVLDSELNSVLKGAIKIVNHIKSRPVTSRLLATLCNEMGSQHKALLFHTEVRWLSRGKALGRLYELREEVHSLLKESKSEFAHHLTDPDWLSKLAYLACIFERLNMLNLSLQGPNTNILTMNEKIDAFVKKLERWAERVEQGNVEMFPELDEHLEENGLSLGNLKTHITGHLHGLLEQFHKYFPKETQPELYDWIRQPFTETRTNLPTKLEDALLELSSDRTLKTLFSSSTLPEFWIAVAEEYRELSGVAMDVLLPFGSTYLCEQTFSAVTYMKNKYRSRLDVEDDLRVAVSNIRPQITLLCTEKQVHPSH</sequence>
<reference evidence="2" key="2">
    <citation type="submission" date="2025-09" db="UniProtKB">
        <authorList>
            <consortium name="Ensembl"/>
        </authorList>
    </citation>
    <scope>IDENTIFICATION</scope>
</reference>
<dbReference type="Proteomes" id="UP000694427">
    <property type="component" value="Unplaced"/>
</dbReference>
<keyword evidence="3" id="KW-1185">Reference proteome</keyword>
<organism evidence="2 3">
    <name type="scientific">Cyprinus carpio</name>
    <name type="common">Common carp</name>
    <dbReference type="NCBI Taxonomy" id="7962"/>
    <lineage>
        <taxon>Eukaryota</taxon>
        <taxon>Metazoa</taxon>
        <taxon>Chordata</taxon>
        <taxon>Craniata</taxon>
        <taxon>Vertebrata</taxon>
        <taxon>Euteleostomi</taxon>
        <taxon>Actinopterygii</taxon>
        <taxon>Neopterygii</taxon>
        <taxon>Teleostei</taxon>
        <taxon>Ostariophysi</taxon>
        <taxon>Cypriniformes</taxon>
        <taxon>Cyprinidae</taxon>
        <taxon>Cyprininae</taxon>
        <taxon>Cyprinus</taxon>
    </lineage>
</organism>
<reference evidence="2" key="1">
    <citation type="submission" date="2025-08" db="UniProtKB">
        <authorList>
            <consortium name="Ensembl"/>
        </authorList>
    </citation>
    <scope>IDENTIFICATION</scope>
</reference>
<dbReference type="SUPFAM" id="SSF53098">
    <property type="entry name" value="Ribonuclease H-like"/>
    <property type="match status" value="1"/>
</dbReference>
<evidence type="ECO:0000313" key="3">
    <source>
        <dbReference type="Proteomes" id="UP000694427"/>
    </source>
</evidence>
<protein>
    <recommendedName>
        <fullName evidence="4">DUF4371 domain-containing protein</fullName>
    </recommendedName>
</protein>
<feature type="region of interest" description="Disordered" evidence="1">
    <location>
        <begin position="58"/>
        <end position="78"/>
    </location>
</feature>